<accession>F9DHY4</accession>
<evidence type="ECO:0000256" key="1">
    <source>
        <dbReference type="SAM" id="MobiDB-lite"/>
    </source>
</evidence>
<reference evidence="2 3" key="1">
    <citation type="submission" date="2011-04" db="EMBL/GenBank/DDBJ databases">
        <authorList>
            <person name="Muzny D."/>
            <person name="Qin X."/>
            <person name="Deng J."/>
            <person name="Jiang H."/>
            <person name="Liu Y."/>
            <person name="Qu J."/>
            <person name="Song X.-Z."/>
            <person name="Zhang L."/>
            <person name="Thornton R."/>
            <person name="Coyle M."/>
            <person name="Francisco L."/>
            <person name="Jackson L."/>
            <person name="Javaid M."/>
            <person name="Korchina V."/>
            <person name="Kovar C."/>
            <person name="Mata R."/>
            <person name="Mathew T."/>
            <person name="Ngo R."/>
            <person name="Nguyen L."/>
            <person name="Nguyen N."/>
            <person name="Okwuonu G."/>
            <person name="Ongeri F."/>
            <person name="Pham C."/>
            <person name="Simmons D."/>
            <person name="Wilczek-Boney K."/>
            <person name="Hale W."/>
            <person name="Jakkamsetti A."/>
            <person name="Pham P."/>
            <person name="Ruth R."/>
            <person name="San Lucas F."/>
            <person name="Warren J."/>
            <person name="Zhang J."/>
            <person name="Zhao Z."/>
            <person name="Zhou C."/>
            <person name="Zhu D."/>
            <person name="Lee S."/>
            <person name="Bess C."/>
            <person name="Blankenburg K."/>
            <person name="Forbes L."/>
            <person name="Fu Q."/>
            <person name="Gubbala S."/>
            <person name="Hirani K."/>
            <person name="Jayaseelan J.C."/>
            <person name="Lara F."/>
            <person name="Munidasa M."/>
            <person name="Palculict T."/>
            <person name="Patil S."/>
            <person name="Pu L.-L."/>
            <person name="Saada N."/>
            <person name="Tang L."/>
            <person name="Weissenberger G."/>
            <person name="Zhu Y."/>
            <person name="Hemphill L."/>
            <person name="Shang Y."/>
            <person name="Youmans B."/>
            <person name="Ayvaz T."/>
            <person name="Ross M."/>
            <person name="Santibanez J."/>
            <person name="Aqrawi P."/>
            <person name="Gross S."/>
            <person name="Joshi V."/>
            <person name="Fowler G."/>
            <person name="Nazareth L."/>
            <person name="Reid J."/>
            <person name="Worley K."/>
            <person name="Petrosino J."/>
            <person name="Highlander S."/>
            <person name="Gibbs R."/>
        </authorList>
    </citation>
    <scope>NUCLEOTIDE SEQUENCE [LARGE SCALE GENOMIC DNA]</scope>
    <source>
        <strain evidence="2 3">ATCC 700821</strain>
    </source>
</reference>
<dbReference type="EMBL" id="AFPY01000065">
    <property type="protein sequence ID" value="EGQ18127.1"/>
    <property type="molecule type" value="Genomic_DNA"/>
</dbReference>
<feature type="compositionally biased region" description="Polar residues" evidence="1">
    <location>
        <begin position="199"/>
        <end position="221"/>
    </location>
</feature>
<evidence type="ECO:0000313" key="3">
    <source>
        <dbReference type="Proteomes" id="UP000004123"/>
    </source>
</evidence>
<protein>
    <submittedName>
        <fullName evidence="2">Uncharacterized protein</fullName>
    </submittedName>
</protein>
<name>F9DHY4_9BACT</name>
<feature type="compositionally biased region" description="Low complexity" evidence="1">
    <location>
        <begin position="289"/>
        <end position="302"/>
    </location>
</feature>
<feature type="region of interest" description="Disordered" evidence="1">
    <location>
        <begin position="199"/>
        <end position="302"/>
    </location>
</feature>
<gene>
    <name evidence="2" type="ORF">HMPREF9144_1274</name>
</gene>
<proteinExistence type="predicted"/>
<comment type="caution">
    <text evidence="2">The sequence shown here is derived from an EMBL/GenBank/DDBJ whole genome shotgun (WGS) entry which is preliminary data.</text>
</comment>
<organism evidence="2 3">
    <name type="scientific">Prevotella pallens ATCC 700821</name>
    <dbReference type="NCBI Taxonomy" id="997353"/>
    <lineage>
        <taxon>Bacteria</taxon>
        <taxon>Pseudomonadati</taxon>
        <taxon>Bacteroidota</taxon>
        <taxon>Bacteroidia</taxon>
        <taxon>Bacteroidales</taxon>
        <taxon>Prevotellaceae</taxon>
        <taxon>Prevotella</taxon>
    </lineage>
</organism>
<dbReference type="AlphaFoldDB" id="F9DHY4"/>
<dbReference type="HOGENOM" id="CLU_056168_0_0_10"/>
<dbReference type="Proteomes" id="UP000004123">
    <property type="component" value="Unassembled WGS sequence"/>
</dbReference>
<feature type="compositionally biased region" description="Low complexity" evidence="1">
    <location>
        <begin position="252"/>
        <end position="262"/>
    </location>
</feature>
<evidence type="ECO:0000313" key="2">
    <source>
        <dbReference type="EMBL" id="EGQ18127.1"/>
    </source>
</evidence>
<feature type="compositionally biased region" description="Polar residues" evidence="1">
    <location>
        <begin position="263"/>
        <end position="275"/>
    </location>
</feature>
<dbReference type="eggNOG" id="ENOG503415M">
    <property type="taxonomic scope" value="Bacteria"/>
</dbReference>
<sequence>MLPYYVMMKEESMKKFIIVLIALFTIVGSVFSMSYEHARSQALFLTDKMAYELNLTEEQYEAAFEVNLDYLMSINTTDDLFGTYWTHRNLDLSYILLDWQYRSFIEAPYFYKPLWWDAGYWYLSVYARYPRRDYFYFGRPRIYAVYRGGHSWRMNEGRSWYSGRRYVSYNNRGRYLGMRDNYQRGMYRQGYQNINNYIPQTDRTRSFGNQQERNFGNNTNKSFDETPRRSSTRTTVSRGANRFGNDTGINSFGGSRSFGGSSTRPTPNRSFTPSRNSDRPFNIPGRGFGSSFNGNSRFGGHR</sequence>